<dbReference type="OrthoDB" id="7457040at2759"/>
<dbReference type="Pfam" id="PF00561">
    <property type="entry name" value="Abhydrolase_1"/>
    <property type="match status" value="1"/>
</dbReference>
<name>W6MK88_9ASCO</name>
<proteinExistence type="predicted"/>
<dbReference type="InterPro" id="IPR029058">
    <property type="entry name" value="AB_hydrolase_fold"/>
</dbReference>
<reference evidence="2" key="2">
    <citation type="submission" date="2014-02" db="EMBL/GenBank/DDBJ databases">
        <title>Complete DNA sequence of /Kuraishia capsulata/ illustrates novel genomic features among budding yeasts (/Saccharomycotina/).</title>
        <authorList>
            <person name="Morales L."/>
            <person name="Noel B."/>
            <person name="Porcel B."/>
            <person name="Marcet-Houben M."/>
            <person name="Hullo M-F."/>
            <person name="Sacerdot C."/>
            <person name="Tekaia F."/>
            <person name="Leh-Louis V."/>
            <person name="Despons L."/>
            <person name="Khanna V."/>
            <person name="Aury J-M."/>
            <person name="Barbe V."/>
            <person name="Couloux A."/>
            <person name="Labadie K."/>
            <person name="Pelletier E."/>
            <person name="Souciet J-L."/>
            <person name="Boekhout T."/>
            <person name="Gabaldon T."/>
            <person name="Wincker P."/>
            <person name="Dujon B."/>
        </authorList>
    </citation>
    <scope>NUCLEOTIDE SEQUENCE</scope>
    <source>
        <strain evidence="2">CBS 1993</strain>
    </source>
</reference>
<dbReference type="GO" id="GO:0006654">
    <property type="term" value="P:phosphatidic acid biosynthetic process"/>
    <property type="evidence" value="ECO:0007669"/>
    <property type="project" value="TreeGrafter"/>
</dbReference>
<dbReference type="GO" id="GO:0004623">
    <property type="term" value="F:phospholipase A2 activity"/>
    <property type="evidence" value="ECO:0007669"/>
    <property type="project" value="TreeGrafter"/>
</dbReference>
<dbReference type="SUPFAM" id="SSF53474">
    <property type="entry name" value="alpha/beta-Hydrolases"/>
    <property type="match status" value="1"/>
</dbReference>
<sequence length="428" mass="48482">MATSEEAVNSIEAPLTFEPKITYLDSFKHWCDFKSLAEYEKELLSYLPFYPKSDSTRQAEILDTKINSTNYIHEFHVQNTEETREDRHIVMVHGYGAALGFFYKNFDGLSKMPGVQLHAIDLLGYGLSSRPHFPKFGVDTPEDIHKSEDFFIDAIEAWRKERGLEKFVLMGHSLGGYLSSCYALKYGEGVVQKLILVSPVGVERNDFSLIGGYSAHQRNVAVDDTTIAQQQGVAIENEYLEGQRDIVADDVSISSSGSSHSERLHQVRRAPKLGRIFTTMWERNVSPFSFLRALGPFAPKLVSNWTFNRFGAIEDPLELMTVHHYTYKTFAAKGSGEFALTRILAPGAVARLPLLDRLPGKLKIPSIWYYGDHDWMSKSDGRLIVKEINEASEDGKLAKYRILSNAGHHVYLDNPPDFERSVRNFLGW</sequence>
<dbReference type="InterPro" id="IPR000073">
    <property type="entry name" value="AB_hydrolase_1"/>
</dbReference>
<dbReference type="Gene3D" id="3.40.50.1820">
    <property type="entry name" value="alpha/beta hydrolase"/>
    <property type="match status" value="1"/>
</dbReference>
<dbReference type="STRING" id="1382522.W6MK88"/>
<organism evidence="2 3">
    <name type="scientific">Kuraishia capsulata CBS 1993</name>
    <dbReference type="NCBI Taxonomy" id="1382522"/>
    <lineage>
        <taxon>Eukaryota</taxon>
        <taxon>Fungi</taxon>
        <taxon>Dikarya</taxon>
        <taxon>Ascomycota</taxon>
        <taxon>Saccharomycotina</taxon>
        <taxon>Pichiomycetes</taxon>
        <taxon>Pichiales</taxon>
        <taxon>Pichiaceae</taxon>
        <taxon>Kuraishia</taxon>
    </lineage>
</organism>
<gene>
    <name evidence="2" type="ORF">KUCA_T00002385001</name>
</gene>
<evidence type="ECO:0000313" key="2">
    <source>
        <dbReference type="EMBL" id="CDK26413.1"/>
    </source>
</evidence>
<dbReference type="AlphaFoldDB" id="W6MK88"/>
<keyword evidence="3" id="KW-1185">Reference proteome</keyword>
<evidence type="ECO:0000313" key="3">
    <source>
        <dbReference type="Proteomes" id="UP000019384"/>
    </source>
</evidence>
<dbReference type="GO" id="GO:0055088">
    <property type="term" value="P:lipid homeostasis"/>
    <property type="evidence" value="ECO:0007669"/>
    <property type="project" value="TreeGrafter"/>
</dbReference>
<dbReference type="Proteomes" id="UP000019384">
    <property type="component" value="Unassembled WGS sequence"/>
</dbReference>
<dbReference type="PANTHER" id="PTHR42886:SF23">
    <property type="entry name" value="1-ACYLGLYCEROL-3-PHOSPHATE O-ACYLTRANSFERASE ICT1-RELATED"/>
    <property type="match status" value="1"/>
</dbReference>
<dbReference type="GO" id="GO:0005743">
    <property type="term" value="C:mitochondrial inner membrane"/>
    <property type="evidence" value="ECO:0007669"/>
    <property type="project" value="TreeGrafter"/>
</dbReference>
<accession>W6MK88</accession>
<dbReference type="RefSeq" id="XP_022458418.1">
    <property type="nucleotide sequence ID" value="XM_022602633.1"/>
</dbReference>
<protein>
    <recommendedName>
        <fullName evidence="1">AB hydrolase-1 domain-containing protein</fullName>
    </recommendedName>
</protein>
<dbReference type="GO" id="GO:0035965">
    <property type="term" value="P:cardiolipin acyl-chain remodeling"/>
    <property type="evidence" value="ECO:0007669"/>
    <property type="project" value="TreeGrafter"/>
</dbReference>
<dbReference type="GeneID" id="34519806"/>
<dbReference type="HOGENOM" id="CLU_017361_3_1_1"/>
<dbReference type="PANTHER" id="PTHR42886">
    <property type="entry name" value="RE40534P-RELATED"/>
    <property type="match status" value="1"/>
</dbReference>
<reference evidence="2" key="1">
    <citation type="submission" date="2013-12" db="EMBL/GenBank/DDBJ databases">
        <authorList>
            <person name="Genoscope - CEA"/>
        </authorList>
    </citation>
    <scope>NUCLEOTIDE SEQUENCE</scope>
    <source>
        <strain evidence="2">CBS 1993</strain>
    </source>
</reference>
<dbReference type="EMBL" id="HG793127">
    <property type="protein sequence ID" value="CDK26413.1"/>
    <property type="molecule type" value="Genomic_DNA"/>
</dbReference>
<evidence type="ECO:0000259" key="1">
    <source>
        <dbReference type="Pfam" id="PF00561"/>
    </source>
</evidence>
<feature type="domain" description="AB hydrolase-1" evidence="1">
    <location>
        <begin position="88"/>
        <end position="199"/>
    </location>
</feature>
<dbReference type="GO" id="GO:0042171">
    <property type="term" value="F:lysophosphatidic acid acyltransferase activity"/>
    <property type="evidence" value="ECO:0007669"/>
    <property type="project" value="TreeGrafter"/>
</dbReference>